<dbReference type="PANTHER" id="PTHR43410">
    <property type="entry name" value="NITRIC OXIDE SYNTHASE OXYGENASE"/>
    <property type="match status" value="1"/>
</dbReference>
<evidence type="ECO:0000256" key="9">
    <source>
        <dbReference type="ARBA" id="ARBA00023004"/>
    </source>
</evidence>
<evidence type="ECO:0000256" key="12">
    <source>
        <dbReference type="PIRSR" id="PIRSR037219-1"/>
    </source>
</evidence>
<dbReference type="Gene3D" id="3.90.340.10">
    <property type="entry name" value="Nitric Oxide Synthase, Chain A, domain 1"/>
    <property type="match status" value="1"/>
</dbReference>
<comment type="subunit">
    <text evidence="11">Homodimer.</text>
</comment>
<gene>
    <name evidence="14" type="ORF">C1J01_13740</name>
</gene>
<evidence type="ECO:0000256" key="7">
    <source>
        <dbReference type="ARBA" id="ARBA00022723"/>
    </source>
</evidence>
<organism evidence="14 15">
    <name type="scientific">Nonomuraea aridisoli</name>
    <dbReference type="NCBI Taxonomy" id="2070368"/>
    <lineage>
        <taxon>Bacteria</taxon>
        <taxon>Bacillati</taxon>
        <taxon>Actinomycetota</taxon>
        <taxon>Actinomycetes</taxon>
        <taxon>Streptosporangiales</taxon>
        <taxon>Streptosporangiaceae</taxon>
        <taxon>Nonomuraea</taxon>
    </lineage>
</organism>
<comment type="miscellaneous">
    <text evidence="11">This protein is similar to the oxygenase domain of eukaryotic nitric oxide synthases but lacks the reductase domain which, in eukaryotes, is responsible for transfer of electrons to the ferric heme during nitric oxide synthesis.</text>
</comment>
<dbReference type="OrthoDB" id="3398374at2"/>
<evidence type="ECO:0000256" key="8">
    <source>
        <dbReference type="ARBA" id="ARBA00023002"/>
    </source>
</evidence>
<dbReference type="InterPro" id="IPR017142">
    <property type="entry name" value="Nitric_oxide_synthase_Oase-su"/>
</dbReference>
<feature type="domain" description="Nitric oxide synthase (NOS)" evidence="13">
    <location>
        <begin position="71"/>
        <end position="78"/>
    </location>
</feature>
<evidence type="ECO:0000313" key="15">
    <source>
        <dbReference type="Proteomes" id="UP000249304"/>
    </source>
</evidence>
<dbReference type="InterPro" id="IPR004030">
    <property type="entry name" value="NOS_N"/>
</dbReference>
<accession>A0A2W2EZ93</accession>
<evidence type="ECO:0000256" key="6">
    <source>
        <dbReference type="ARBA" id="ARBA00022617"/>
    </source>
</evidence>
<dbReference type="PROSITE" id="PS60001">
    <property type="entry name" value="NOS"/>
    <property type="match status" value="1"/>
</dbReference>
<dbReference type="CDD" id="cd00575">
    <property type="entry name" value="NOS_oxygenase"/>
    <property type="match status" value="1"/>
</dbReference>
<dbReference type="PIRSF" id="PIRSF037219">
    <property type="entry name" value="NOS_oxygenase"/>
    <property type="match status" value="1"/>
</dbReference>
<proteinExistence type="inferred from homology"/>
<dbReference type="InterPro" id="IPR036119">
    <property type="entry name" value="NOS_N_sf"/>
</dbReference>
<feature type="binding site" description="axial binding residue" evidence="12">
    <location>
        <position position="72"/>
    </location>
    <ligand>
        <name>heme</name>
        <dbReference type="ChEBI" id="CHEBI:30413"/>
    </ligand>
    <ligandPart>
        <name>Fe</name>
        <dbReference type="ChEBI" id="CHEBI:18248"/>
    </ligandPart>
</feature>
<keyword evidence="9 11" id="KW-0408">Iron</keyword>
<comment type="similarity">
    <text evidence="3 11">Belongs to the NOS family. Bacterial NOS oxygenase subfamily.</text>
</comment>
<evidence type="ECO:0000256" key="5">
    <source>
        <dbReference type="ARBA" id="ARBA00018859"/>
    </source>
</evidence>
<evidence type="ECO:0000256" key="3">
    <source>
        <dbReference type="ARBA" id="ARBA00005411"/>
    </source>
</evidence>
<dbReference type="PANTHER" id="PTHR43410:SF1">
    <property type="entry name" value="NITRIC OXIDE SYNTHASE"/>
    <property type="match status" value="1"/>
</dbReference>
<evidence type="ECO:0000256" key="2">
    <source>
        <dbReference type="ARBA" id="ARBA00002642"/>
    </source>
</evidence>
<dbReference type="AlphaFoldDB" id="A0A2W2EZ93"/>
<dbReference type="GO" id="GO:0020037">
    <property type="term" value="F:heme binding"/>
    <property type="evidence" value="ECO:0007669"/>
    <property type="project" value="InterPro"/>
</dbReference>
<keyword evidence="7 11" id="KW-0479">Metal-binding</keyword>
<dbReference type="Pfam" id="PF02898">
    <property type="entry name" value="NO_synthase"/>
    <property type="match status" value="1"/>
</dbReference>
<name>A0A2W2EZ93_9ACTN</name>
<dbReference type="GO" id="GO:0004517">
    <property type="term" value="F:nitric-oxide synthase activity"/>
    <property type="evidence" value="ECO:0007669"/>
    <property type="project" value="InterPro"/>
</dbReference>
<evidence type="ECO:0000259" key="13">
    <source>
        <dbReference type="PROSITE" id="PS60001"/>
    </source>
</evidence>
<evidence type="ECO:0000256" key="10">
    <source>
        <dbReference type="ARBA" id="ARBA00048713"/>
    </source>
</evidence>
<keyword evidence="8 11" id="KW-0560">Oxidoreductase</keyword>
<reference evidence="14 15" key="1">
    <citation type="submission" date="2018-01" db="EMBL/GenBank/DDBJ databases">
        <title>Draft genome sequence of Nonomuraea sp. KC333.</title>
        <authorList>
            <person name="Sahin N."/>
            <person name="Saygin H."/>
            <person name="Ay H."/>
        </authorList>
    </citation>
    <scope>NUCLEOTIDE SEQUENCE [LARGE SCALE GENOMIC DNA]</scope>
    <source>
        <strain evidence="14 15">KC333</strain>
    </source>
</reference>
<dbReference type="GO" id="GO:0046872">
    <property type="term" value="F:metal ion binding"/>
    <property type="evidence" value="ECO:0007669"/>
    <property type="project" value="UniProtKB-KW"/>
</dbReference>
<dbReference type="InterPro" id="IPR044940">
    <property type="entry name" value="NOS_dom_2"/>
</dbReference>
<dbReference type="GO" id="GO:0006809">
    <property type="term" value="P:nitric oxide biosynthetic process"/>
    <property type="evidence" value="ECO:0007669"/>
    <property type="project" value="InterPro"/>
</dbReference>
<sequence>MPTAHAVAERTTDLREAERFIRLFHAENPSVGGLHARLRDIARDVSRYGTYTHTYEELEFGARVAWRNSSRCIGRLYWRSLKVRDRRQVSAAEGVALECVAHLREATGKGKIRPTITVMAPDAPSLPGPRILNDQLIRYAGYRTEDGVVGDPRNVELTETALKMGWRGRGGRFDVLPVVIQPALGEPLLCHLPGDAVLEVPLTHPEYAWFEELGLRWHAVPAISDMCLEIGGICYPCAPFNGWYMGTEIGARNLADVDRYDQLRTVAERLGLDTSTERTLWRDHALVELNVAVLHSFERAGVTITDHHTEARRFLTHLSKEEKAGRVCPADWSWIVPPLSGSATPVFHRYYDTRVLSPNFVHHR</sequence>
<dbReference type="InterPro" id="IPR050607">
    <property type="entry name" value="NOS"/>
</dbReference>
<comment type="catalytic activity">
    <reaction evidence="10">
        <text>3 reduced [flavodoxin] + 2 L-arginine + 4 O2 = 3 oxidized [flavodoxin] + 2 L-citrulline + 2 nitric oxide + 4 H2O + 5 H(+)</text>
        <dbReference type="Rhea" id="RHEA:52324"/>
        <dbReference type="Rhea" id="RHEA-COMP:10622"/>
        <dbReference type="Rhea" id="RHEA-COMP:10623"/>
        <dbReference type="ChEBI" id="CHEBI:15377"/>
        <dbReference type="ChEBI" id="CHEBI:15378"/>
        <dbReference type="ChEBI" id="CHEBI:15379"/>
        <dbReference type="ChEBI" id="CHEBI:16480"/>
        <dbReference type="ChEBI" id="CHEBI:32682"/>
        <dbReference type="ChEBI" id="CHEBI:57618"/>
        <dbReference type="ChEBI" id="CHEBI:57743"/>
        <dbReference type="ChEBI" id="CHEBI:58210"/>
        <dbReference type="EC" id="1.14.14.47"/>
    </reaction>
</comment>
<dbReference type="Gene3D" id="3.90.1230.10">
    <property type="entry name" value="Nitric Oxide Synthase, Chain A, domain 3"/>
    <property type="match status" value="1"/>
</dbReference>
<keyword evidence="15" id="KW-1185">Reference proteome</keyword>
<keyword evidence="6 11" id="KW-0349">Heme</keyword>
<comment type="caution">
    <text evidence="14">The sequence shown here is derived from an EMBL/GenBank/DDBJ whole genome shotgun (WGS) entry which is preliminary data.</text>
</comment>
<dbReference type="InterPro" id="IPR044943">
    <property type="entry name" value="NOS_dom_1"/>
</dbReference>
<evidence type="ECO:0000256" key="11">
    <source>
        <dbReference type="PIRNR" id="PIRNR037219"/>
    </source>
</evidence>
<dbReference type="InterPro" id="IPR044944">
    <property type="entry name" value="NOS_dom_3"/>
</dbReference>
<dbReference type="Gene3D" id="3.90.440.10">
    <property type="entry name" value="Nitric Oxide Synthase,Heme Domain,Chain A domain 2"/>
    <property type="match status" value="1"/>
</dbReference>
<dbReference type="Proteomes" id="UP000249304">
    <property type="component" value="Unassembled WGS sequence"/>
</dbReference>
<evidence type="ECO:0000256" key="4">
    <source>
        <dbReference type="ARBA" id="ARBA00012735"/>
    </source>
</evidence>
<comment type="cofactor">
    <cofactor evidence="1 11 12">
        <name>heme</name>
        <dbReference type="ChEBI" id="CHEBI:30413"/>
    </cofactor>
</comment>
<comment type="function">
    <text evidence="2 11">Catalyzes the production of nitric oxide.</text>
</comment>
<dbReference type="EC" id="1.14.14.47" evidence="4 11"/>
<dbReference type="SUPFAM" id="SSF56512">
    <property type="entry name" value="Nitric oxide (NO) synthase oxygenase domain"/>
    <property type="match status" value="1"/>
</dbReference>
<evidence type="ECO:0000256" key="1">
    <source>
        <dbReference type="ARBA" id="ARBA00001971"/>
    </source>
</evidence>
<dbReference type="EMBL" id="POUD01000046">
    <property type="protein sequence ID" value="PZG18890.1"/>
    <property type="molecule type" value="Genomic_DNA"/>
</dbReference>
<protein>
    <recommendedName>
        <fullName evidence="5 11">Nitric oxide synthase oxygenase</fullName>
        <ecNumber evidence="4 11">1.14.14.47</ecNumber>
    </recommendedName>
</protein>
<evidence type="ECO:0000313" key="14">
    <source>
        <dbReference type="EMBL" id="PZG18890.1"/>
    </source>
</evidence>